<name>A9UV07_MONBE</name>
<dbReference type="PANTHER" id="PTHR45904:SF2">
    <property type="entry name" value="TRNA (URACIL-5-)-METHYLTRANSFERASE HOMOLOG A"/>
    <property type="match status" value="1"/>
</dbReference>
<dbReference type="GeneID" id="5889630"/>
<dbReference type="InterPro" id="IPR045850">
    <property type="entry name" value="TRM2_met"/>
</dbReference>
<protein>
    <recommendedName>
        <fullName evidence="7">Methyltransferase domain-containing protein</fullName>
    </recommendedName>
</protein>
<evidence type="ECO:0000256" key="1">
    <source>
        <dbReference type="ARBA" id="ARBA00022603"/>
    </source>
</evidence>
<dbReference type="InterPro" id="IPR010280">
    <property type="entry name" value="U5_MeTrfase_fam"/>
</dbReference>
<evidence type="ECO:0000256" key="2">
    <source>
        <dbReference type="ARBA" id="ARBA00022679"/>
    </source>
</evidence>
<evidence type="ECO:0000313" key="6">
    <source>
        <dbReference type="Proteomes" id="UP000001357"/>
    </source>
</evidence>
<dbReference type="GO" id="GO:0032259">
    <property type="term" value="P:methylation"/>
    <property type="evidence" value="ECO:0007669"/>
    <property type="project" value="UniProtKB-KW"/>
</dbReference>
<reference evidence="5 6" key="1">
    <citation type="journal article" date="2008" name="Nature">
        <title>The genome of the choanoflagellate Monosiga brevicollis and the origin of metazoans.</title>
        <authorList>
            <consortium name="JGI Sequencing"/>
            <person name="King N."/>
            <person name="Westbrook M.J."/>
            <person name="Young S.L."/>
            <person name="Kuo A."/>
            <person name="Abedin M."/>
            <person name="Chapman J."/>
            <person name="Fairclough S."/>
            <person name="Hellsten U."/>
            <person name="Isogai Y."/>
            <person name="Letunic I."/>
            <person name="Marr M."/>
            <person name="Pincus D."/>
            <person name="Putnam N."/>
            <person name="Rokas A."/>
            <person name="Wright K.J."/>
            <person name="Zuzow R."/>
            <person name="Dirks W."/>
            <person name="Good M."/>
            <person name="Goodstein D."/>
            <person name="Lemons D."/>
            <person name="Li W."/>
            <person name="Lyons J.B."/>
            <person name="Morris A."/>
            <person name="Nichols S."/>
            <person name="Richter D.J."/>
            <person name="Salamov A."/>
            <person name="Bork P."/>
            <person name="Lim W.A."/>
            <person name="Manning G."/>
            <person name="Miller W.T."/>
            <person name="McGinnis W."/>
            <person name="Shapiro H."/>
            <person name="Tjian R."/>
            <person name="Grigoriev I.V."/>
            <person name="Rokhsar D."/>
        </authorList>
    </citation>
    <scope>NUCLEOTIDE SEQUENCE [LARGE SCALE GENOMIC DNA]</scope>
    <source>
        <strain evidence="6">MX1 / ATCC 50154</strain>
    </source>
</reference>
<dbReference type="SUPFAM" id="SSF53335">
    <property type="entry name" value="S-adenosyl-L-methionine-dependent methyltransferases"/>
    <property type="match status" value="1"/>
</dbReference>
<dbReference type="InParanoid" id="A9UV07"/>
<keyword evidence="3 4" id="KW-0949">S-adenosyl-L-methionine</keyword>
<dbReference type="GO" id="GO:0008173">
    <property type="term" value="F:RNA methyltransferase activity"/>
    <property type="evidence" value="ECO:0007669"/>
    <property type="project" value="InterPro"/>
</dbReference>
<dbReference type="Gene3D" id="3.40.50.150">
    <property type="entry name" value="Vaccinia Virus protein VP39"/>
    <property type="match status" value="1"/>
</dbReference>
<dbReference type="CDD" id="cd02440">
    <property type="entry name" value="AdoMet_MTases"/>
    <property type="match status" value="1"/>
</dbReference>
<dbReference type="EMBL" id="CH991546">
    <property type="protein sequence ID" value="EDQ91004.1"/>
    <property type="molecule type" value="Genomic_DNA"/>
</dbReference>
<dbReference type="Pfam" id="PF05958">
    <property type="entry name" value="tRNA_U5-meth_tr"/>
    <property type="match status" value="1"/>
</dbReference>
<dbReference type="PANTHER" id="PTHR45904">
    <property type="entry name" value="TRNA (URACIL-5-)-METHYLTRANSFERASE"/>
    <property type="match status" value="1"/>
</dbReference>
<organism evidence="5 6">
    <name type="scientific">Monosiga brevicollis</name>
    <name type="common">Choanoflagellate</name>
    <dbReference type="NCBI Taxonomy" id="81824"/>
    <lineage>
        <taxon>Eukaryota</taxon>
        <taxon>Choanoflagellata</taxon>
        <taxon>Craspedida</taxon>
        <taxon>Salpingoecidae</taxon>
        <taxon>Monosiga</taxon>
    </lineage>
</organism>
<feature type="binding site" evidence="4">
    <location>
        <position position="19"/>
    </location>
    <ligand>
        <name>S-adenosyl-L-methionine</name>
        <dbReference type="ChEBI" id="CHEBI:59789"/>
    </ligand>
</feature>
<comment type="caution">
    <text evidence="4">Lacks conserved residue(s) required for the propagation of feature annotation.</text>
</comment>
<feature type="binding site" evidence="4">
    <location>
        <position position="118"/>
    </location>
    <ligand>
        <name>S-adenosyl-L-methionine</name>
        <dbReference type="ChEBI" id="CHEBI:59789"/>
    </ligand>
</feature>
<evidence type="ECO:0000256" key="3">
    <source>
        <dbReference type="ARBA" id="ARBA00022691"/>
    </source>
</evidence>
<dbReference type="STRING" id="81824.A9UV07"/>
<dbReference type="GO" id="GO:0006396">
    <property type="term" value="P:RNA processing"/>
    <property type="evidence" value="ECO:0007669"/>
    <property type="project" value="InterPro"/>
</dbReference>
<keyword evidence="1 4" id="KW-0489">Methyltransferase</keyword>
<keyword evidence="6" id="KW-1185">Reference proteome</keyword>
<dbReference type="InterPro" id="IPR030391">
    <property type="entry name" value="MeTrfase_TrmA_CS"/>
</dbReference>
<dbReference type="AlphaFoldDB" id="A9UV07"/>
<dbReference type="PROSITE" id="PS51687">
    <property type="entry name" value="SAM_MT_RNA_M5U"/>
    <property type="match status" value="1"/>
</dbReference>
<comment type="similarity">
    <text evidence="4">Belongs to the class I-like SAM-binding methyltransferase superfamily. RNA M5U methyltransferase family.</text>
</comment>
<evidence type="ECO:0000313" key="5">
    <source>
        <dbReference type="EMBL" id="EDQ91004.1"/>
    </source>
</evidence>
<proteinExistence type="inferred from homology"/>
<feature type="binding site" evidence="4">
    <location>
        <position position="69"/>
    </location>
    <ligand>
        <name>S-adenosyl-L-methionine</name>
        <dbReference type="ChEBI" id="CHEBI:59789"/>
    </ligand>
</feature>
<sequence>MLETMNGLTFRVSPDAFFQVNIPAAEELYRLVGDWAGLSRECALLDICSGTGTIGQLYANRVRRVIGFELVESAVEDAKHNAELNGLTNCSYFAGRAEKTMPEVAARVQEERVVGIVDPPRCGLRNEFARALMHGSDLILRLVYVACNFKASHTNIVDLCRKTSKRWQGDPFQLVRVRAVDLFPHTPHMEVVLLLLRGAALERWQARQALE</sequence>
<accession>A9UV07</accession>
<evidence type="ECO:0000256" key="4">
    <source>
        <dbReference type="PROSITE-ProRule" id="PRU01024"/>
    </source>
</evidence>
<dbReference type="KEGG" id="mbr:MONBRDRAFT_15473"/>
<evidence type="ECO:0008006" key="7">
    <source>
        <dbReference type="Google" id="ProtNLM"/>
    </source>
</evidence>
<dbReference type="RefSeq" id="XP_001744301.1">
    <property type="nucleotide sequence ID" value="XM_001744249.1"/>
</dbReference>
<dbReference type="Proteomes" id="UP000001357">
    <property type="component" value="Unassembled WGS sequence"/>
</dbReference>
<dbReference type="OMA" id="HTTHYET"/>
<dbReference type="PROSITE" id="PS01231">
    <property type="entry name" value="TRMA_2"/>
    <property type="match status" value="1"/>
</dbReference>
<gene>
    <name evidence="5" type="ORF">MONBRDRAFT_15473</name>
</gene>
<feature type="active site" description="Nucleophile" evidence="4">
    <location>
        <position position="147"/>
    </location>
</feature>
<dbReference type="InterPro" id="IPR029063">
    <property type="entry name" value="SAM-dependent_MTases_sf"/>
</dbReference>
<keyword evidence="2 4" id="KW-0808">Transferase</keyword>
<dbReference type="eggNOG" id="KOG2187">
    <property type="taxonomic scope" value="Eukaryota"/>
</dbReference>